<accession>A0A0D2PD09</accession>
<name>A0A0D2PD09_HYPSF</name>
<evidence type="ECO:0000313" key="2">
    <source>
        <dbReference type="EMBL" id="KJA26466.1"/>
    </source>
</evidence>
<feature type="non-terminal residue" evidence="2">
    <location>
        <position position="223"/>
    </location>
</feature>
<feature type="non-terminal residue" evidence="2">
    <location>
        <position position="1"/>
    </location>
</feature>
<proteinExistence type="predicted"/>
<sequence>GESLYNNGKGIKLTIAFTPLQPSEAGKKRRANAKAPVISKIEYFHEDASMHDFLAKMLLSLKRDDLFETSWLFRGRDLHRNNSFTLAYTIPRRVTDQVVITEEKDYREMVDQATDRAPNELKVYLVEQQVSCLAANESEGDDDDNGTAFSRKKTKKNLPSKEETAQNKIIQELERRHRCEDNGCKTTPCFIVGPDADHLHLTHMHLRTWAAAIVDGKIEGVDE</sequence>
<gene>
    <name evidence="2" type="ORF">HYPSUDRAFT_117500</name>
</gene>
<evidence type="ECO:0000313" key="3">
    <source>
        <dbReference type="Proteomes" id="UP000054270"/>
    </source>
</evidence>
<evidence type="ECO:0000256" key="1">
    <source>
        <dbReference type="SAM" id="MobiDB-lite"/>
    </source>
</evidence>
<organism evidence="2 3">
    <name type="scientific">Hypholoma sublateritium (strain FD-334 SS-4)</name>
    <dbReference type="NCBI Taxonomy" id="945553"/>
    <lineage>
        <taxon>Eukaryota</taxon>
        <taxon>Fungi</taxon>
        <taxon>Dikarya</taxon>
        <taxon>Basidiomycota</taxon>
        <taxon>Agaricomycotina</taxon>
        <taxon>Agaricomycetes</taxon>
        <taxon>Agaricomycetidae</taxon>
        <taxon>Agaricales</taxon>
        <taxon>Agaricineae</taxon>
        <taxon>Strophariaceae</taxon>
        <taxon>Hypholoma</taxon>
    </lineage>
</organism>
<keyword evidence="3" id="KW-1185">Reference proteome</keyword>
<dbReference type="AlphaFoldDB" id="A0A0D2PD09"/>
<dbReference type="Proteomes" id="UP000054270">
    <property type="component" value="Unassembled WGS sequence"/>
</dbReference>
<feature type="region of interest" description="Disordered" evidence="1">
    <location>
        <begin position="135"/>
        <end position="164"/>
    </location>
</feature>
<dbReference type="EMBL" id="KN817527">
    <property type="protein sequence ID" value="KJA26466.1"/>
    <property type="molecule type" value="Genomic_DNA"/>
</dbReference>
<dbReference type="OrthoDB" id="3269111at2759"/>
<protein>
    <submittedName>
        <fullName evidence="2">Uncharacterized protein</fullName>
    </submittedName>
</protein>
<reference evidence="3" key="1">
    <citation type="submission" date="2014-04" db="EMBL/GenBank/DDBJ databases">
        <title>Evolutionary Origins and Diversification of the Mycorrhizal Mutualists.</title>
        <authorList>
            <consortium name="DOE Joint Genome Institute"/>
            <consortium name="Mycorrhizal Genomics Consortium"/>
            <person name="Kohler A."/>
            <person name="Kuo A."/>
            <person name="Nagy L.G."/>
            <person name="Floudas D."/>
            <person name="Copeland A."/>
            <person name="Barry K.W."/>
            <person name="Cichocki N."/>
            <person name="Veneault-Fourrey C."/>
            <person name="LaButti K."/>
            <person name="Lindquist E.A."/>
            <person name="Lipzen A."/>
            <person name="Lundell T."/>
            <person name="Morin E."/>
            <person name="Murat C."/>
            <person name="Riley R."/>
            <person name="Ohm R."/>
            <person name="Sun H."/>
            <person name="Tunlid A."/>
            <person name="Henrissat B."/>
            <person name="Grigoriev I.V."/>
            <person name="Hibbett D.S."/>
            <person name="Martin F."/>
        </authorList>
    </citation>
    <scope>NUCLEOTIDE SEQUENCE [LARGE SCALE GENOMIC DNA]</scope>
    <source>
        <strain evidence="3">FD-334 SS-4</strain>
    </source>
</reference>